<dbReference type="SUPFAM" id="SSF56672">
    <property type="entry name" value="DNA/RNA polymerases"/>
    <property type="match status" value="1"/>
</dbReference>
<dbReference type="GO" id="GO:0071897">
    <property type="term" value="P:DNA biosynthetic process"/>
    <property type="evidence" value="ECO:0007669"/>
    <property type="project" value="UniProtKB-ARBA"/>
</dbReference>
<evidence type="ECO:0000259" key="1">
    <source>
        <dbReference type="Pfam" id="PF00078"/>
    </source>
</evidence>
<name>A0AA88H9A5_ARTSF</name>
<dbReference type="Gene3D" id="3.10.10.10">
    <property type="entry name" value="HIV Type 1 Reverse Transcriptase, subunit A, domain 1"/>
    <property type="match status" value="1"/>
</dbReference>
<dbReference type="PANTHER" id="PTHR37984:SF9">
    <property type="entry name" value="INTEGRASE CATALYTIC DOMAIN-CONTAINING PROTEIN"/>
    <property type="match status" value="1"/>
</dbReference>
<dbReference type="AlphaFoldDB" id="A0AA88H9A5"/>
<proteinExistence type="predicted"/>
<gene>
    <name evidence="2" type="ORF">QYM36_016963</name>
</gene>
<dbReference type="Proteomes" id="UP001187531">
    <property type="component" value="Unassembled WGS sequence"/>
</dbReference>
<dbReference type="InterPro" id="IPR000477">
    <property type="entry name" value="RT_dom"/>
</dbReference>
<evidence type="ECO:0000313" key="3">
    <source>
        <dbReference type="Proteomes" id="UP001187531"/>
    </source>
</evidence>
<dbReference type="Pfam" id="PF00078">
    <property type="entry name" value="RVT_1"/>
    <property type="match status" value="1"/>
</dbReference>
<keyword evidence="3" id="KW-1185">Reference proteome</keyword>
<dbReference type="InterPro" id="IPR050951">
    <property type="entry name" value="Retrovirus_Pol_polyprotein"/>
</dbReference>
<protein>
    <recommendedName>
        <fullName evidence="1">Reverse transcriptase domain-containing protein</fullName>
    </recommendedName>
</protein>
<feature type="domain" description="Reverse transcriptase" evidence="1">
    <location>
        <begin position="234"/>
        <end position="392"/>
    </location>
</feature>
<accession>A0AA88H9A5</accession>
<dbReference type="InterPro" id="IPR043128">
    <property type="entry name" value="Rev_trsase/Diguanyl_cyclase"/>
</dbReference>
<organism evidence="2 3">
    <name type="scientific">Artemia franciscana</name>
    <name type="common">Brine shrimp</name>
    <name type="synonym">Artemia sanfranciscana</name>
    <dbReference type="NCBI Taxonomy" id="6661"/>
    <lineage>
        <taxon>Eukaryota</taxon>
        <taxon>Metazoa</taxon>
        <taxon>Ecdysozoa</taxon>
        <taxon>Arthropoda</taxon>
        <taxon>Crustacea</taxon>
        <taxon>Branchiopoda</taxon>
        <taxon>Anostraca</taxon>
        <taxon>Artemiidae</taxon>
        <taxon>Artemia</taxon>
    </lineage>
</organism>
<dbReference type="InterPro" id="IPR043502">
    <property type="entry name" value="DNA/RNA_pol_sf"/>
</dbReference>
<dbReference type="PANTHER" id="PTHR37984">
    <property type="entry name" value="PROTEIN CBG26694"/>
    <property type="match status" value="1"/>
</dbReference>
<evidence type="ECO:0000313" key="2">
    <source>
        <dbReference type="EMBL" id="KAK2704750.1"/>
    </source>
</evidence>
<reference evidence="2" key="1">
    <citation type="submission" date="2023-07" db="EMBL/GenBank/DDBJ databases">
        <title>Chromosome-level genome assembly of Artemia franciscana.</title>
        <authorList>
            <person name="Jo E."/>
        </authorList>
    </citation>
    <scope>NUCLEOTIDE SEQUENCE</scope>
    <source>
        <tissue evidence="2">Whole body</tissue>
    </source>
</reference>
<comment type="caution">
    <text evidence="2">The sequence shown here is derived from an EMBL/GenBank/DDBJ whole genome shotgun (WGS) entry which is preliminary data.</text>
</comment>
<sequence length="445" mass="51110">MVAVEKKDGSLRICIKPVDLNKTIMSVHTVEDGEAISETADNTEEGFLYIIQNNTREDEAFAKLSIEGQMCKKFQINTGAQLDKRQPQTDKLRWISYPICGNQSPDLPIQRWKDTVTCILHCQVQHTTPIVGLKTCKDLELIKLILNIQKEDRMTSAYSKLVNEYKDTFKGIGNLENKCKIHLKENAVPTVYPARKVPLAMKQKLKDELDRLEALNIIGNVSEPTDRVNTMVMVKKKDGSVHLCTDPVDLNNAIRRPHHPIPTFDDATEDLHGISTVSKLDVGSGYWILLLTKWSSFYTTFSTIFGRYRWKRYPFGLVSAQDEFQRQMDKIFKGLEGIRILINDILIYGKSQEEHNNRLCAVLKRAREKGVRFNWEKCTFGMEQVKYFGHIIISKEGIKPEPKKLDAIKKKCQVQQPRKNSKPFWACSTSYPDTSPVFHPETRPY</sequence>
<dbReference type="EMBL" id="JAVRJZ010000021">
    <property type="protein sequence ID" value="KAK2704750.1"/>
    <property type="molecule type" value="Genomic_DNA"/>
</dbReference>
<dbReference type="CDD" id="cd01647">
    <property type="entry name" value="RT_LTR"/>
    <property type="match status" value="1"/>
</dbReference>
<dbReference type="Gene3D" id="3.30.70.270">
    <property type="match status" value="1"/>
</dbReference>